<dbReference type="InterPro" id="IPR027443">
    <property type="entry name" value="IPNS-like_sf"/>
</dbReference>
<dbReference type="PANTHER" id="PTHR10209:SF714">
    <property type="entry name" value="1-AMINOCYCLOPROPANE-1-CARBOXYLATE OXIDASE HOMOLOG 11-RELATED"/>
    <property type="match status" value="1"/>
</dbReference>
<dbReference type="InterPro" id="IPR044861">
    <property type="entry name" value="IPNS-like_FE2OG_OXY"/>
</dbReference>
<keyword evidence="4" id="KW-0408">Iron</keyword>
<sequence>MKAETLVCHYYSASPEPDLTLGATKHSDPSSPTILLQDNIGGLQVLHQDHWVDVPPVHGTLVVKIGDYMQVETSSVQANWMCMKTD</sequence>
<evidence type="ECO:0000256" key="2">
    <source>
        <dbReference type="ARBA" id="ARBA00022723"/>
    </source>
</evidence>
<accession>A0AAW0LVV9</accession>
<dbReference type="InterPro" id="IPR005123">
    <property type="entry name" value="Oxoglu/Fe-dep_dioxygenase_dom"/>
</dbReference>
<evidence type="ECO:0000256" key="3">
    <source>
        <dbReference type="ARBA" id="ARBA00023002"/>
    </source>
</evidence>
<organism evidence="6 7">
    <name type="scientific">Quercus suber</name>
    <name type="common">Cork oak</name>
    <dbReference type="NCBI Taxonomy" id="58331"/>
    <lineage>
        <taxon>Eukaryota</taxon>
        <taxon>Viridiplantae</taxon>
        <taxon>Streptophyta</taxon>
        <taxon>Embryophyta</taxon>
        <taxon>Tracheophyta</taxon>
        <taxon>Spermatophyta</taxon>
        <taxon>Magnoliopsida</taxon>
        <taxon>eudicotyledons</taxon>
        <taxon>Gunneridae</taxon>
        <taxon>Pentapetalae</taxon>
        <taxon>rosids</taxon>
        <taxon>fabids</taxon>
        <taxon>Fagales</taxon>
        <taxon>Fagaceae</taxon>
        <taxon>Quercus</taxon>
    </lineage>
</organism>
<dbReference type="GO" id="GO:0051213">
    <property type="term" value="F:dioxygenase activity"/>
    <property type="evidence" value="ECO:0007669"/>
    <property type="project" value="UniProtKB-ARBA"/>
</dbReference>
<comment type="caution">
    <text evidence="6">The sequence shown here is derived from an EMBL/GenBank/DDBJ whole genome shotgun (WGS) entry which is preliminary data.</text>
</comment>
<gene>
    <name evidence="6" type="ORF">CFP56_027389</name>
</gene>
<dbReference type="Proteomes" id="UP000237347">
    <property type="component" value="Unassembled WGS sequence"/>
</dbReference>
<evidence type="ECO:0000313" key="7">
    <source>
        <dbReference type="Proteomes" id="UP000237347"/>
    </source>
</evidence>
<reference evidence="6 7" key="1">
    <citation type="journal article" date="2018" name="Sci. Data">
        <title>The draft genome sequence of cork oak.</title>
        <authorList>
            <person name="Ramos A.M."/>
            <person name="Usie A."/>
            <person name="Barbosa P."/>
            <person name="Barros P.M."/>
            <person name="Capote T."/>
            <person name="Chaves I."/>
            <person name="Simoes F."/>
            <person name="Abreu I."/>
            <person name="Carrasquinho I."/>
            <person name="Faro C."/>
            <person name="Guimaraes J.B."/>
            <person name="Mendonca D."/>
            <person name="Nobrega F."/>
            <person name="Rodrigues L."/>
            <person name="Saibo N.J.M."/>
            <person name="Varela M.C."/>
            <person name="Egas C."/>
            <person name="Matos J."/>
            <person name="Miguel C.M."/>
            <person name="Oliveira M.M."/>
            <person name="Ricardo C.P."/>
            <person name="Goncalves S."/>
        </authorList>
    </citation>
    <scope>NUCLEOTIDE SEQUENCE [LARGE SCALE GENOMIC DNA]</scope>
    <source>
        <strain evidence="7">cv. HL8</strain>
    </source>
</reference>
<evidence type="ECO:0000256" key="1">
    <source>
        <dbReference type="ARBA" id="ARBA00008056"/>
    </source>
</evidence>
<protein>
    <submittedName>
        <fullName evidence="6">1-aminocyclopropane-1-carboxylate oxidase like protein 12</fullName>
    </submittedName>
</protein>
<evidence type="ECO:0000313" key="6">
    <source>
        <dbReference type="EMBL" id="KAK7855590.1"/>
    </source>
</evidence>
<dbReference type="AlphaFoldDB" id="A0AAW0LVV9"/>
<dbReference type="Pfam" id="PF03171">
    <property type="entry name" value="2OG-FeII_Oxy"/>
    <property type="match status" value="1"/>
</dbReference>
<dbReference type="Gene3D" id="2.60.120.330">
    <property type="entry name" value="B-lactam Antibiotic, Isopenicillin N Synthase, Chain"/>
    <property type="match status" value="1"/>
</dbReference>
<proteinExistence type="inferred from homology"/>
<evidence type="ECO:0000256" key="4">
    <source>
        <dbReference type="ARBA" id="ARBA00023004"/>
    </source>
</evidence>
<dbReference type="PROSITE" id="PS51471">
    <property type="entry name" value="FE2OG_OXY"/>
    <property type="match status" value="1"/>
</dbReference>
<dbReference type="GO" id="GO:0046872">
    <property type="term" value="F:metal ion binding"/>
    <property type="evidence" value="ECO:0007669"/>
    <property type="project" value="UniProtKB-KW"/>
</dbReference>
<name>A0AAW0LVV9_QUESU</name>
<evidence type="ECO:0000259" key="5">
    <source>
        <dbReference type="PROSITE" id="PS51471"/>
    </source>
</evidence>
<feature type="domain" description="Fe2OG dioxygenase" evidence="5">
    <location>
        <begin position="2"/>
        <end position="86"/>
    </location>
</feature>
<keyword evidence="7" id="KW-1185">Reference proteome</keyword>
<keyword evidence="2" id="KW-0479">Metal-binding</keyword>
<dbReference type="EMBL" id="PKMF04000044">
    <property type="protein sequence ID" value="KAK7855590.1"/>
    <property type="molecule type" value="Genomic_DNA"/>
</dbReference>
<dbReference type="PANTHER" id="PTHR10209">
    <property type="entry name" value="OXIDOREDUCTASE, 2OG-FE II OXYGENASE FAMILY PROTEIN"/>
    <property type="match status" value="1"/>
</dbReference>
<dbReference type="SUPFAM" id="SSF51197">
    <property type="entry name" value="Clavaminate synthase-like"/>
    <property type="match status" value="1"/>
</dbReference>
<comment type="similarity">
    <text evidence="1">Belongs to the iron/ascorbate-dependent oxidoreductase family.</text>
</comment>
<keyword evidence="3" id="KW-0560">Oxidoreductase</keyword>